<evidence type="ECO:0000313" key="2">
    <source>
        <dbReference type="Proteomes" id="UP001153954"/>
    </source>
</evidence>
<dbReference type="Proteomes" id="UP001153954">
    <property type="component" value="Unassembled WGS sequence"/>
</dbReference>
<accession>A0AAU9U3X7</accession>
<name>A0AAU9U3X7_EUPED</name>
<dbReference type="AlphaFoldDB" id="A0AAU9U3X7"/>
<keyword evidence="2" id="KW-1185">Reference proteome</keyword>
<dbReference type="EMBL" id="CAKOGL010000011">
    <property type="protein sequence ID" value="CAH2092415.1"/>
    <property type="molecule type" value="Genomic_DNA"/>
</dbReference>
<sequence>MTKVLKCNQCNIVIDELLSYLQNKISVADEETLVRICTSSFTTEEIKKSKTLLFDSIPGERRKILRKNKGKEERDLGDIISLFKSVDPDVIPVFVARQLEKLPPILFDHLDCTKILKDILILKSEVEAIKNSYVKVEDIQEIKNGLLRLRCDPILPASAFKVNTERGAWMDSGPMGLSHDELMNNNYYINKSHEGNRDNSLIDMLPLHEKKEGKRANR</sequence>
<proteinExistence type="predicted"/>
<protein>
    <recommendedName>
        <fullName evidence="3">Mutant cadherin</fullName>
    </recommendedName>
</protein>
<evidence type="ECO:0000313" key="1">
    <source>
        <dbReference type="EMBL" id="CAH2092415.1"/>
    </source>
</evidence>
<reference evidence="1" key="1">
    <citation type="submission" date="2022-03" db="EMBL/GenBank/DDBJ databases">
        <authorList>
            <person name="Tunstrom K."/>
        </authorList>
    </citation>
    <scope>NUCLEOTIDE SEQUENCE</scope>
</reference>
<evidence type="ECO:0008006" key="3">
    <source>
        <dbReference type="Google" id="ProtNLM"/>
    </source>
</evidence>
<comment type="caution">
    <text evidence="1">The sequence shown here is derived from an EMBL/GenBank/DDBJ whole genome shotgun (WGS) entry which is preliminary data.</text>
</comment>
<gene>
    <name evidence="1" type="ORF">EEDITHA_LOCUS8173</name>
</gene>
<organism evidence="1 2">
    <name type="scientific">Euphydryas editha</name>
    <name type="common">Edith's checkerspot</name>
    <dbReference type="NCBI Taxonomy" id="104508"/>
    <lineage>
        <taxon>Eukaryota</taxon>
        <taxon>Metazoa</taxon>
        <taxon>Ecdysozoa</taxon>
        <taxon>Arthropoda</taxon>
        <taxon>Hexapoda</taxon>
        <taxon>Insecta</taxon>
        <taxon>Pterygota</taxon>
        <taxon>Neoptera</taxon>
        <taxon>Endopterygota</taxon>
        <taxon>Lepidoptera</taxon>
        <taxon>Glossata</taxon>
        <taxon>Ditrysia</taxon>
        <taxon>Papilionoidea</taxon>
        <taxon>Nymphalidae</taxon>
        <taxon>Nymphalinae</taxon>
        <taxon>Euphydryas</taxon>
    </lineage>
</organism>